<dbReference type="PANTHER" id="PTHR35399">
    <property type="entry name" value="SLR8030 PROTEIN"/>
    <property type="match status" value="1"/>
</dbReference>
<evidence type="ECO:0000313" key="2">
    <source>
        <dbReference type="EMBL" id="PMR70308.1"/>
    </source>
</evidence>
<proteinExistence type="predicted"/>
<dbReference type="RefSeq" id="WP_102627205.1">
    <property type="nucleotide sequence ID" value="NZ_PDOH01000055.1"/>
</dbReference>
<dbReference type="AlphaFoldDB" id="A0A2N7TQC8"/>
<dbReference type="SUPFAM" id="SSF63829">
    <property type="entry name" value="Calcium-dependent phosphotriesterase"/>
    <property type="match status" value="1"/>
</dbReference>
<protein>
    <submittedName>
        <fullName evidence="2">Tat pathway signal protein</fullName>
    </submittedName>
</protein>
<feature type="region of interest" description="Disordered" evidence="1">
    <location>
        <begin position="1"/>
        <end position="21"/>
    </location>
</feature>
<dbReference type="Pfam" id="PF05787">
    <property type="entry name" value="PhoX"/>
    <property type="match status" value="1"/>
</dbReference>
<dbReference type="Proteomes" id="UP000235346">
    <property type="component" value="Unassembled WGS sequence"/>
</dbReference>
<accession>A0A2N7TQC8</accession>
<dbReference type="PROSITE" id="PS51318">
    <property type="entry name" value="TAT"/>
    <property type="match status" value="1"/>
</dbReference>
<name>A0A2N7TQC8_9GAMM</name>
<evidence type="ECO:0000313" key="3">
    <source>
        <dbReference type="Proteomes" id="UP000235346"/>
    </source>
</evidence>
<dbReference type="PANTHER" id="PTHR35399:SF2">
    <property type="entry name" value="DUF839 DOMAIN-CONTAINING PROTEIN"/>
    <property type="match status" value="1"/>
</dbReference>
<dbReference type="OrthoDB" id="9801383at2"/>
<organism evidence="2 3">
    <name type="scientific">Halomonas heilongjiangensis</name>
    <dbReference type="NCBI Taxonomy" id="1387883"/>
    <lineage>
        <taxon>Bacteria</taxon>
        <taxon>Pseudomonadati</taxon>
        <taxon>Pseudomonadota</taxon>
        <taxon>Gammaproteobacteria</taxon>
        <taxon>Oceanospirillales</taxon>
        <taxon>Halomonadaceae</taxon>
        <taxon>Halomonas</taxon>
    </lineage>
</organism>
<dbReference type="InterPro" id="IPR008557">
    <property type="entry name" value="PhoX"/>
</dbReference>
<sequence>MQQPQHIGSTDPILAAGDEPASNTSPNAYFGDILEARVSRRALLRGSLAAAVAGAMATTLPFGGAFAATVSRAAAPSLGFKAIPVSAADRVVVPEGYRVQTFIPWGTPISGDMPAFSLDASGEDQAQQIGSHHDGMHFFPIDGSSRDGLLVLNHEYVEPRFLHGAARGLALDSEGFPQHEDGSRDPDQVLKELNAHGVSVVRVRQGDDGQWQVVADAHNRRITGLTPMRLAGPVAGTAHVQTRYSPDGSMTRGTLNNCAHGVTPWNTYLAAEENWSGYFANQDTEIDRRQTRYGIVTRDTGRYQWHKATGGADETLRFDASSRGASAGEDYRNEPHAFGWMVEIDPHDPESTPVKRTHLGRFAHEGVIFAPAEEGQPVVCYSGDDARFEYIYKFVSARPYQAASADGSLLDEGTLYVARFNEDGSGEWLALAPGENGLTPEHGFADLADILVNTRSAADHVGATRMDRPEWGAVDPVTGQVYFTLTNNTRREAGQEHAANPRPDNGFGHIIRWQEDGTHTAERFAWDLFALAGDQDDSRDLAGQPLDRDAIFASPDGLWIDPDRRVWIQTDISESVMNNGIFDVFGNNQMLAANPETGEIKRFLTGPVGQEITGITMTPDQRTLFVNVQHPGATTGAEAFAAGDFASHWPEGGSAVPRSATLVITREDGGIIGA</sequence>
<keyword evidence="3" id="KW-1185">Reference proteome</keyword>
<gene>
    <name evidence="2" type="ORF">C1H66_07120</name>
</gene>
<dbReference type="InterPro" id="IPR006311">
    <property type="entry name" value="TAT_signal"/>
</dbReference>
<comment type="caution">
    <text evidence="2">The sequence shown here is derived from an EMBL/GenBank/DDBJ whole genome shotgun (WGS) entry which is preliminary data.</text>
</comment>
<reference evidence="2 3" key="1">
    <citation type="submission" date="2018-01" db="EMBL/GenBank/DDBJ databases">
        <title>Halomonas endophytica sp. nov., isolated from storage liquid in the stems of Populus euphratica.</title>
        <authorList>
            <person name="Chen C."/>
        </authorList>
    </citation>
    <scope>NUCLEOTIDE SEQUENCE [LARGE SCALE GENOMIC DNA]</scope>
    <source>
        <strain evidence="2 3">DSM 26881</strain>
    </source>
</reference>
<evidence type="ECO:0000256" key="1">
    <source>
        <dbReference type="SAM" id="MobiDB-lite"/>
    </source>
</evidence>
<dbReference type="EMBL" id="PNRE01000033">
    <property type="protein sequence ID" value="PMR70308.1"/>
    <property type="molecule type" value="Genomic_DNA"/>
</dbReference>